<dbReference type="Proteomes" id="UP001221763">
    <property type="component" value="Unassembled WGS sequence"/>
</dbReference>
<evidence type="ECO:0000313" key="2">
    <source>
        <dbReference type="Proteomes" id="UP001221763"/>
    </source>
</evidence>
<proteinExistence type="predicted"/>
<keyword evidence="2" id="KW-1185">Reference proteome</keyword>
<comment type="caution">
    <text evidence="1">The sequence shown here is derived from an EMBL/GenBank/DDBJ whole genome shotgun (WGS) entry which is preliminary data.</text>
</comment>
<sequence length="45" mass="5984">MIRIILFYKKYYKEKNYKFFYSKNYYYNLEKTFHNRGYIYVFRIL</sequence>
<evidence type="ECO:0000313" key="1">
    <source>
        <dbReference type="EMBL" id="MDC9031938.1"/>
    </source>
</evidence>
<dbReference type="EMBL" id="JANHJP010000002">
    <property type="protein sequence ID" value="MDC9031938.1"/>
    <property type="molecule type" value="Genomic_DNA"/>
</dbReference>
<protein>
    <submittedName>
        <fullName evidence="1">Uncharacterized protein</fullName>
    </submittedName>
</protein>
<reference evidence="1 2" key="1">
    <citation type="journal article" date="2023" name="Plant">
        <title>Draft Genome Sequence Resource of CBPPT1, a 'Candidatus Phytoplasma trifolii'-Related Strain Associated with Potato Purple Top Disease in the Columbia Basin, U.S.A.</title>
        <authorList>
            <person name="Wei W."/>
            <person name="Shao J."/>
            <person name="Bottner-Parker K.D."/>
            <person name="Zhao Y."/>
        </authorList>
    </citation>
    <scope>NUCLEOTIDE SEQUENCE [LARGE SCALE GENOMIC DNA]</scope>
    <source>
        <strain evidence="1 2">CBPPT1</strain>
    </source>
</reference>
<gene>
    <name evidence="1" type="ORF">M8044_000157</name>
</gene>
<name>A0ABT5LB67_9MOLU</name>
<organism evidence="1 2">
    <name type="scientific">Columbia Basin potato purple top phytoplasma</name>
    <dbReference type="NCBI Taxonomy" id="307134"/>
    <lineage>
        <taxon>Bacteria</taxon>
        <taxon>Bacillati</taxon>
        <taxon>Mycoplasmatota</taxon>
        <taxon>Mollicutes</taxon>
        <taxon>Acholeplasmatales</taxon>
        <taxon>Acholeplasmataceae</taxon>
        <taxon>Candidatus Phytoplasma</taxon>
        <taxon>16SrVI (Clover proliferation group)</taxon>
    </lineage>
</organism>
<accession>A0ABT5LB67</accession>